<proteinExistence type="predicted"/>
<dbReference type="EMBL" id="ASHM01016864">
    <property type="protein sequence ID" value="PNX98638.1"/>
    <property type="molecule type" value="Genomic_DNA"/>
</dbReference>
<name>A0A2K3N6H2_TRIPR</name>
<organism evidence="2 3">
    <name type="scientific">Trifolium pratense</name>
    <name type="common">Red clover</name>
    <dbReference type="NCBI Taxonomy" id="57577"/>
    <lineage>
        <taxon>Eukaryota</taxon>
        <taxon>Viridiplantae</taxon>
        <taxon>Streptophyta</taxon>
        <taxon>Embryophyta</taxon>
        <taxon>Tracheophyta</taxon>
        <taxon>Spermatophyta</taxon>
        <taxon>Magnoliopsida</taxon>
        <taxon>eudicotyledons</taxon>
        <taxon>Gunneridae</taxon>
        <taxon>Pentapetalae</taxon>
        <taxon>rosids</taxon>
        <taxon>fabids</taxon>
        <taxon>Fabales</taxon>
        <taxon>Fabaceae</taxon>
        <taxon>Papilionoideae</taxon>
        <taxon>50 kb inversion clade</taxon>
        <taxon>NPAAA clade</taxon>
        <taxon>Hologalegina</taxon>
        <taxon>IRL clade</taxon>
        <taxon>Trifolieae</taxon>
        <taxon>Trifolium</taxon>
    </lineage>
</organism>
<comment type="caution">
    <text evidence="2">The sequence shown here is derived from an EMBL/GenBank/DDBJ whole genome shotgun (WGS) entry which is preliminary data.</text>
</comment>
<reference evidence="2 3" key="2">
    <citation type="journal article" date="2017" name="Front. Plant Sci.">
        <title>Gene Classification and Mining of Molecular Markers Useful in Red Clover (Trifolium pratense) Breeding.</title>
        <authorList>
            <person name="Istvanek J."/>
            <person name="Dluhosova J."/>
            <person name="Dluhos P."/>
            <person name="Patkova L."/>
            <person name="Nedelnik J."/>
            <person name="Repkova J."/>
        </authorList>
    </citation>
    <scope>NUCLEOTIDE SEQUENCE [LARGE SCALE GENOMIC DNA]</scope>
    <source>
        <strain evidence="3">cv. Tatra</strain>
        <tissue evidence="2">Young leaves</tissue>
    </source>
</reference>
<feature type="region of interest" description="Disordered" evidence="1">
    <location>
        <begin position="59"/>
        <end position="78"/>
    </location>
</feature>
<evidence type="ECO:0000313" key="3">
    <source>
        <dbReference type="Proteomes" id="UP000236291"/>
    </source>
</evidence>
<sequence>MTAVELLAAAESLSTGRPSWSHRSTVVEPNTRCHASIIRRLFLSFGGAVNSVDGMDVSTGGGTQRRWTNKEAVAACQS</sequence>
<evidence type="ECO:0000313" key="2">
    <source>
        <dbReference type="EMBL" id="PNX98638.1"/>
    </source>
</evidence>
<dbReference type="Proteomes" id="UP000236291">
    <property type="component" value="Unassembled WGS sequence"/>
</dbReference>
<gene>
    <name evidence="2" type="ORF">L195_g021890</name>
</gene>
<protein>
    <submittedName>
        <fullName evidence="2">Uncharacterized protein</fullName>
    </submittedName>
</protein>
<dbReference type="AlphaFoldDB" id="A0A2K3N6H2"/>
<accession>A0A2K3N6H2</accession>
<reference evidence="2 3" key="1">
    <citation type="journal article" date="2014" name="Am. J. Bot.">
        <title>Genome assembly and annotation for red clover (Trifolium pratense; Fabaceae).</title>
        <authorList>
            <person name="Istvanek J."/>
            <person name="Jaros M."/>
            <person name="Krenek A."/>
            <person name="Repkova J."/>
        </authorList>
    </citation>
    <scope>NUCLEOTIDE SEQUENCE [LARGE SCALE GENOMIC DNA]</scope>
    <source>
        <strain evidence="3">cv. Tatra</strain>
        <tissue evidence="2">Young leaves</tissue>
    </source>
</reference>
<evidence type="ECO:0000256" key="1">
    <source>
        <dbReference type="SAM" id="MobiDB-lite"/>
    </source>
</evidence>